<evidence type="ECO:0000313" key="6">
    <source>
        <dbReference type="Proteomes" id="UP000235965"/>
    </source>
</evidence>
<keyword evidence="6" id="KW-1185">Reference proteome</keyword>
<dbReference type="EMBL" id="NEVH01016949">
    <property type="protein sequence ID" value="PNF24952.1"/>
    <property type="molecule type" value="Genomic_DNA"/>
</dbReference>
<dbReference type="PANTHER" id="PTHR12400:SF21">
    <property type="entry name" value="KINASE"/>
    <property type="match status" value="1"/>
</dbReference>
<keyword evidence="2 4" id="KW-0808">Transferase</keyword>
<dbReference type="STRING" id="105785.A0A2J7Q8P8"/>
<dbReference type="GO" id="GO:0046854">
    <property type="term" value="P:phosphatidylinositol phosphate biosynthetic process"/>
    <property type="evidence" value="ECO:0007669"/>
    <property type="project" value="TreeGrafter"/>
</dbReference>
<comment type="similarity">
    <text evidence="1 4">Belongs to the inositol phosphokinase (IPK) family.</text>
</comment>
<evidence type="ECO:0000313" key="5">
    <source>
        <dbReference type="EMBL" id="PNF24952.1"/>
    </source>
</evidence>
<dbReference type="GO" id="GO:0032958">
    <property type="term" value="P:inositol phosphate biosynthetic process"/>
    <property type="evidence" value="ECO:0007669"/>
    <property type="project" value="InterPro"/>
</dbReference>
<proteinExistence type="inferred from homology"/>
<dbReference type="GO" id="GO:0000828">
    <property type="term" value="F:inositol hexakisphosphate kinase activity"/>
    <property type="evidence" value="ECO:0007669"/>
    <property type="project" value="TreeGrafter"/>
</dbReference>
<comment type="caution">
    <text evidence="5">The sequence shown here is derived from an EMBL/GenBank/DDBJ whole genome shotgun (WGS) entry which is preliminary data.</text>
</comment>
<dbReference type="Gene3D" id="3.30.470.160">
    <property type="entry name" value="Inositol polyphosphate kinase"/>
    <property type="match status" value="1"/>
</dbReference>
<accession>A0A2J7Q8P8</accession>
<dbReference type="GO" id="GO:0005737">
    <property type="term" value="C:cytoplasm"/>
    <property type="evidence" value="ECO:0007669"/>
    <property type="project" value="TreeGrafter"/>
</dbReference>
<sequence>MESSSENNYIHLEPFIHQVGGHSSMLCLDQATVCKPLVPRELQFYETLPDSVRKFTPKFYGVVKVHIVQEEGYVTLIATPPEQYKPIQSNDKSSRIRMHRSGSIEVDNSVEGLFHEDQPEAGTSGNTGIKKETALNPWVLKCHRTQLQELMARVHASNSELNFILLENLAWKFTFPCILDLKMGTRQYGDSASLPKKQSKMFKVVSTTSGKLGVRIGGMQVYQVTTKHFLCRNKFYGRSLSVGGFQQALRQFLHNGTRLRSDVLPPLIRRLEELVCVLGRQDAVRFYTTSLLLLYEGDDCHSDTLASVYDFNKVRSKNLEDSQISAVHDQNTDFLRNDCIEGRLSRRSSSAETLSAVLDQSLDFLAASEDPHKQSSGLYHRRSSSTVTYEDIKLNSSPSYEASVPSSPLLMPEPLVDVRIIDFAHSTHKGLDDPVVYSGPDHGFLFGLENMIALLKGIERDQG</sequence>
<dbReference type="InParanoid" id="A0A2J7Q8P8"/>
<dbReference type="EC" id="2.7.-.-" evidence="4"/>
<dbReference type="InterPro" id="IPR038286">
    <property type="entry name" value="IPK_sf"/>
</dbReference>
<dbReference type="Proteomes" id="UP000235965">
    <property type="component" value="Unassembled WGS sequence"/>
</dbReference>
<protein>
    <recommendedName>
        <fullName evidence="4">Kinase</fullName>
        <ecNumber evidence="4">2.7.-.-</ecNumber>
    </recommendedName>
</protein>
<dbReference type="GO" id="GO:0005634">
    <property type="term" value="C:nucleus"/>
    <property type="evidence" value="ECO:0007669"/>
    <property type="project" value="TreeGrafter"/>
</dbReference>
<dbReference type="PANTHER" id="PTHR12400">
    <property type="entry name" value="INOSITOL POLYPHOSPHATE KINASE"/>
    <property type="match status" value="1"/>
</dbReference>
<evidence type="ECO:0000256" key="1">
    <source>
        <dbReference type="ARBA" id="ARBA00007374"/>
    </source>
</evidence>
<reference evidence="5 6" key="1">
    <citation type="submission" date="2017-12" db="EMBL/GenBank/DDBJ databases">
        <title>Hemimetabolous genomes reveal molecular basis of termite eusociality.</title>
        <authorList>
            <person name="Harrison M.C."/>
            <person name="Jongepier E."/>
            <person name="Robertson H.M."/>
            <person name="Arning N."/>
            <person name="Bitard-Feildel T."/>
            <person name="Chao H."/>
            <person name="Childers C.P."/>
            <person name="Dinh H."/>
            <person name="Doddapaneni H."/>
            <person name="Dugan S."/>
            <person name="Gowin J."/>
            <person name="Greiner C."/>
            <person name="Han Y."/>
            <person name="Hu H."/>
            <person name="Hughes D.S.T."/>
            <person name="Huylmans A.-K."/>
            <person name="Kemena C."/>
            <person name="Kremer L.P.M."/>
            <person name="Lee S.L."/>
            <person name="Lopez-Ezquerra A."/>
            <person name="Mallet L."/>
            <person name="Monroy-Kuhn J.M."/>
            <person name="Moser A."/>
            <person name="Murali S.C."/>
            <person name="Muzny D.M."/>
            <person name="Otani S."/>
            <person name="Piulachs M.-D."/>
            <person name="Poelchau M."/>
            <person name="Qu J."/>
            <person name="Schaub F."/>
            <person name="Wada-Katsumata A."/>
            <person name="Worley K.C."/>
            <person name="Xie Q."/>
            <person name="Ylla G."/>
            <person name="Poulsen M."/>
            <person name="Gibbs R.A."/>
            <person name="Schal C."/>
            <person name="Richards S."/>
            <person name="Belles X."/>
            <person name="Korb J."/>
            <person name="Bornberg-Bauer E."/>
        </authorList>
    </citation>
    <scope>NUCLEOTIDE SEQUENCE [LARGE SCALE GENOMIC DNA]</scope>
    <source>
        <tissue evidence="5">Whole body</tissue>
    </source>
</reference>
<gene>
    <name evidence="5" type="ORF">B7P43_G09159</name>
</gene>
<organism evidence="5 6">
    <name type="scientific">Cryptotermes secundus</name>
    <dbReference type="NCBI Taxonomy" id="105785"/>
    <lineage>
        <taxon>Eukaryota</taxon>
        <taxon>Metazoa</taxon>
        <taxon>Ecdysozoa</taxon>
        <taxon>Arthropoda</taxon>
        <taxon>Hexapoda</taxon>
        <taxon>Insecta</taxon>
        <taxon>Pterygota</taxon>
        <taxon>Neoptera</taxon>
        <taxon>Polyneoptera</taxon>
        <taxon>Dictyoptera</taxon>
        <taxon>Blattodea</taxon>
        <taxon>Blattoidea</taxon>
        <taxon>Termitoidae</taxon>
        <taxon>Kalotermitidae</taxon>
        <taxon>Cryptotermitinae</taxon>
        <taxon>Cryptotermes</taxon>
    </lineage>
</organism>
<dbReference type="SUPFAM" id="SSF56104">
    <property type="entry name" value="SAICAR synthase-like"/>
    <property type="match status" value="1"/>
</dbReference>
<evidence type="ECO:0000256" key="4">
    <source>
        <dbReference type="RuleBase" id="RU363090"/>
    </source>
</evidence>
<dbReference type="OrthoDB" id="2573163at2759"/>
<evidence type="ECO:0000256" key="2">
    <source>
        <dbReference type="ARBA" id="ARBA00022679"/>
    </source>
</evidence>
<dbReference type="AlphaFoldDB" id="A0A2J7Q8P8"/>
<dbReference type="InterPro" id="IPR005522">
    <property type="entry name" value="IPK"/>
</dbReference>
<evidence type="ECO:0000256" key="3">
    <source>
        <dbReference type="ARBA" id="ARBA00022777"/>
    </source>
</evidence>
<name>A0A2J7Q8P8_9NEOP</name>
<dbReference type="Pfam" id="PF03770">
    <property type="entry name" value="IPK"/>
    <property type="match status" value="1"/>
</dbReference>
<keyword evidence="3 4" id="KW-0418">Kinase</keyword>